<evidence type="ECO:0000313" key="1">
    <source>
        <dbReference type="Ensembl" id="ENSMFAP00000061096.1"/>
    </source>
</evidence>
<accession>A0A7N9D669</accession>
<organism evidence="1 2">
    <name type="scientific">Macaca fascicularis</name>
    <name type="common">Crab-eating macaque</name>
    <name type="synonym">Cynomolgus monkey</name>
    <dbReference type="NCBI Taxonomy" id="9541"/>
    <lineage>
        <taxon>Eukaryota</taxon>
        <taxon>Metazoa</taxon>
        <taxon>Chordata</taxon>
        <taxon>Craniata</taxon>
        <taxon>Vertebrata</taxon>
        <taxon>Euteleostomi</taxon>
        <taxon>Mammalia</taxon>
        <taxon>Eutheria</taxon>
        <taxon>Euarchontoglires</taxon>
        <taxon>Primates</taxon>
        <taxon>Haplorrhini</taxon>
        <taxon>Catarrhini</taxon>
        <taxon>Cercopithecidae</taxon>
        <taxon>Cercopithecinae</taxon>
        <taxon>Macaca</taxon>
    </lineage>
</organism>
<reference evidence="1 2" key="1">
    <citation type="submission" date="2013-03" db="EMBL/GenBank/DDBJ databases">
        <authorList>
            <person name="Warren W."/>
            <person name="Wilson R.K."/>
        </authorList>
    </citation>
    <scope>NUCLEOTIDE SEQUENCE</scope>
</reference>
<reference evidence="1" key="3">
    <citation type="submission" date="2025-09" db="UniProtKB">
        <authorList>
            <consortium name="Ensembl"/>
        </authorList>
    </citation>
    <scope>IDENTIFICATION</scope>
</reference>
<sequence>MQDEEGLLYLLYLYIFSETGSHSVAQARVQRRNLRSLQPPPPGFKRFSCLSFPSSWDYRHAPPCLADFCIFSRDGTGLPWPCRGNEFNSAWNTYPYKDNYKTVVLGRLPREA</sequence>
<dbReference type="AlphaFoldDB" id="A0A7N9D669"/>
<proteinExistence type="predicted"/>
<reference evidence="1" key="2">
    <citation type="submission" date="2025-08" db="UniProtKB">
        <authorList>
            <consortium name="Ensembl"/>
        </authorList>
    </citation>
    <scope>IDENTIFICATION</scope>
</reference>
<keyword evidence="2" id="KW-1185">Reference proteome</keyword>
<name>A0A7N9D669_MACFA</name>
<dbReference type="GeneTree" id="ENSGT00940000161627"/>
<dbReference type="Proteomes" id="UP000233100">
    <property type="component" value="Chromosome 20"/>
</dbReference>
<dbReference type="Ensembl" id="ENSMFAT00000089438.1">
    <property type="protein sequence ID" value="ENSMFAP00000061096.1"/>
    <property type="gene ID" value="ENSMFAG00000061808.1"/>
</dbReference>
<evidence type="ECO:0000313" key="2">
    <source>
        <dbReference type="Proteomes" id="UP000233100"/>
    </source>
</evidence>
<protein>
    <submittedName>
        <fullName evidence="1">Uncharacterized protein</fullName>
    </submittedName>
</protein>
<dbReference type="PANTHER" id="PTHR46254">
    <property type="entry name" value="PROTEIN GVQW1-RELATED"/>
    <property type="match status" value="1"/>
</dbReference>